<sequence>MGSHSRPHNDTAGGAIDRKRERERRYMMQMLYKNADELSTKMVQRLLDKKILEITDETAIRKIFHELFEKLSNMEEFDMLYKISPLRQLVVDPNFLSLYVTQYICEDLVENDKVQDVYGDDLEIYEVVESVLKVLRPKD</sequence>
<gene>
    <name evidence="1" type="ORF">OLX77_00495</name>
</gene>
<evidence type="ECO:0000313" key="1">
    <source>
        <dbReference type="EMBL" id="MDG4474635.1"/>
    </source>
</evidence>
<comment type="caution">
    <text evidence="1">The sequence shown here is derived from an EMBL/GenBank/DDBJ whole genome shotgun (WGS) entry which is preliminary data.</text>
</comment>
<reference evidence="1" key="2">
    <citation type="submission" date="2022-10" db="EMBL/GenBank/DDBJ databases">
        <authorList>
            <person name="Aronson H.S."/>
        </authorList>
    </citation>
    <scope>NUCLEOTIDE SEQUENCE</scope>
    <source>
        <strain evidence="1">RS19-109</strain>
    </source>
</reference>
<dbReference type="AlphaFoldDB" id="A0A9X4RKL0"/>
<organism evidence="1 2">
    <name type="scientific">Thiovibrio frasassiensis</name>
    <dbReference type="NCBI Taxonomy" id="2984131"/>
    <lineage>
        <taxon>Bacteria</taxon>
        <taxon>Pseudomonadati</taxon>
        <taxon>Thermodesulfobacteriota</taxon>
        <taxon>Desulfobulbia</taxon>
        <taxon>Desulfobulbales</taxon>
        <taxon>Thiovibrionaceae</taxon>
        <taxon>Thiovibrio</taxon>
    </lineage>
</organism>
<proteinExistence type="predicted"/>
<evidence type="ECO:0000313" key="2">
    <source>
        <dbReference type="Proteomes" id="UP001154240"/>
    </source>
</evidence>
<keyword evidence="2" id="KW-1185">Reference proteome</keyword>
<accession>A0A9X4RKL0</accession>
<name>A0A9X4RKL0_9BACT</name>
<reference evidence="1" key="1">
    <citation type="journal article" date="2022" name="bioRxiv">
        <title>Thiovibrio frasassiensisgen. nov., sp. nov., an autotrophic, elemental sulfur disproportionating bacterium isolated from sulfidic karst sediment, and proposal of Thiovibrionaceae fam. nov.</title>
        <authorList>
            <person name="Aronson H."/>
            <person name="Thomas C."/>
            <person name="Bhattacharyya M."/>
            <person name="Eckstein S."/>
            <person name="Jensen S."/>
            <person name="Barco R."/>
            <person name="Macalady J."/>
            <person name="Amend J."/>
        </authorList>
    </citation>
    <scope>NUCLEOTIDE SEQUENCE</scope>
    <source>
        <strain evidence="1">RS19-109</strain>
    </source>
</reference>
<dbReference type="RefSeq" id="WP_307631616.1">
    <property type="nucleotide sequence ID" value="NZ_JAPHEH010000001.1"/>
</dbReference>
<dbReference type="Proteomes" id="UP001154240">
    <property type="component" value="Unassembled WGS sequence"/>
</dbReference>
<protein>
    <submittedName>
        <fullName evidence="1">Uncharacterized protein</fullName>
    </submittedName>
</protein>
<dbReference type="EMBL" id="JAPHEH010000001">
    <property type="protein sequence ID" value="MDG4474635.1"/>
    <property type="molecule type" value="Genomic_DNA"/>
</dbReference>